<evidence type="ECO:0000313" key="3">
    <source>
        <dbReference type="EMBL" id="KKB57651.1"/>
    </source>
</evidence>
<reference evidence="3 4" key="1">
    <citation type="submission" date="2013-04" db="EMBL/GenBank/DDBJ databases">
        <title>The Genome Sequence of Parabacteroides goldsteinii DSM 19448.</title>
        <authorList>
            <consortium name="The Broad Institute Genomics Platform"/>
            <person name="Earl A."/>
            <person name="Ward D."/>
            <person name="Feldgarden M."/>
            <person name="Gevers D."/>
            <person name="Martens E."/>
            <person name="Sakamoto M."/>
            <person name="Benno Y."/>
            <person name="Song Y."/>
            <person name="Liu C."/>
            <person name="Lee J."/>
            <person name="Bolanos M."/>
            <person name="Vaisanen M.L."/>
            <person name="Finegold S.M."/>
            <person name="Walker B."/>
            <person name="Young S."/>
            <person name="Zeng Q."/>
            <person name="Gargeya S."/>
            <person name="Fitzgerald M."/>
            <person name="Haas B."/>
            <person name="Abouelleil A."/>
            <person name="Allen A.W."/>
            <person name="Alvarado L."/>
            <person name="Arachchi H.M."/>
            <person name="Berlin A.M."/>
            <person name="Chapman S.B."/>
            <person name="Gainer-Dewar J."/>
            <person name="Goldberg J."/>
            <person name="Griggs A."/>
            <person name="Gujja S."/>
            <person name="Hansen M."/>
            <person name="Howarth C."/>
            <person name="Imamovic A."/>
            <person name="Ireland A."/>
            <person name="Larimer J."/>
            <person name="McCowan C."/>
            <person name="Murphy C."/>
            <person name="Pearson M."/>
            <person name="Poon T.W."/>
            <person name="Priest M."/>
            <person name="Roberts A."/>
            <person name="Saif S."/>
            <person name="Shea T."/>
            <person name="Sisk P."/>
            <person name="Sykes S."/>
            <person name="Wortman J."/>
            <person name="Nusbaum C."/>
            <person name="Birren B."/>
        </authorList>
    </citation>
    <scope>NUCLEOTIDE SEQUENCE [LARGE SCALE GENOMIC DNA]</scope>
    <source>
        <strain evidence="3 4">DSM 19448</strain>
    </source>
</reference>
<dbReference type="PATRIC" id="fig|927665.4.peg.1122"/>
<evidence type="ECO:0000256" key="2">
    <source>
        <dbReference type="SAM" id="SignalP"/>
    </source>
</evidence>
<gene>
    <name evidence="3" type="ORF">HMPREF1535_01098</name>
</gene>
<dbReference type="Pfam" id="PF12771">
    <property type="entry name" value="SusD-like_2"/>
    <property type="match status" value="1"/>
</dbReference>
<dbReference type="HOGENOM" id="CLU_025928_1_0_10"/>
<protein>
    <recommendedName>
        <fullName evidence="5">SusD/RagB family nutrient-binding outer membrane lipoprotein</fullName>
    </recommendedName>
</protein>
<feature type="signal peptide" evidence="2">
    <location>
        <begin position="1"/>
        <end position="23"/>
    </location>
</feature>
<dbReference type="Proteomes" id="UP000033047">
    <property type="component" value="Unassembled WGS sequence"/>
</dbReference>
<dbReference type="InterPro" id="IPR041662">
    <property type="entry name" value="SusD-like_2"/>
</dbReference>
<dbReference type="SUPFAM" id="SSF48452">
    <property type="entry name" value="TPR-like"/>
    <property type="match status" value="1"/>
</dbReference>
<evidence type="ECO:0000313" key="4">
    <source>
        <dbReference type="Proteomes" id="UP000033047"/>
    </source>
</evidence>
<dbReference type="InterPro" id="IPR011990">
    <property type="entry name" value="TPR-like_helical_dom_sf"/>
</dbReference>
<dbReference type="STRING" id="927665.HMPREF1535_01098"/>
<dbReference type="RefSeq" id="WP_046145505.1">
    <property type="nucleotide sequence ID" value="NZ_KQ033912.1"/>
</dbReference>
<proteinExistence type="predicted"/>
<dbReference type="EMBL" id="AQHV01000008">
    <property type="protein sequence ID" value="KKB57651.1"/>
    <property type="molecule type" value="Genomic_DNA"/>
</dbReference>
<feature type="region of interest" description="Disordered" evidence="1">
    <location>
        <begin position="480"/>
        <end position="503"/>
    </location>
</feature>
<keyword evidence="2" id="KW-0732">Signal</keyword>
<name>A0A0F5JIM7_9BACT</name>
<dbReference type="Gene3D" id="1.25.40.390">
    <property type="match status" value="1"/>
</dbReference>
<dbReference type="AlphaFoldDB" id="A0A0F5JIM7"/>
<feature type="compositionally biased region" description="Polar residues" evidence="1">
    <location>
        <begin position="480"/>
        <end position="489"/>
    </location>
</feature>
<feature type="chain" id="PRO_5002490062" description="SusD/RagB family nutrient-binding outer membrane lipoprotein" evidence="2">
    <location>
        <begin position="24"/>
        <end position="503"/>
    </location>
</feature>
<sequence length="503" mass="55514">MKKIIVASALALGLGFSSCNSYLDINTDPNSPAEENIETYMLMPVIEMNMASSYGNFLRIAGGFHAQQYAHLFGTSNYVDYSQFNMSATRSSGTYTQFNQKALSNLKTLMNKSAAEEDWGTYLAGTVLKAFVYEALVDCYGEVPYTEAMDLDNYPTPKYDDGQTVYEGVIAEINAALENVVASSPVCTNFLFPSATAGKWIQFANALKLKMLMRMSTVKDVKSEVAALIAENNFPDEDVSYKDCWNNVPGAMNPFYSEEFATTWGSTQTNIAANLAIIGTMRIEDSEGNVVYEDPRLPKFFDKNKAGQYMGGISGTNYPKSTTKLQDWCRPVASYDMPVYLITLAEIEFFKAEYYARYGSAVEAASHYAAAVEASFASAGVGGAAEYVARYPYNASNMEQSLGIAKWVALSGVNPFEAWCEMRRLNYPAFGKAKGSDFYTEGDQDSYNVSAYVPGTLYTPILVFGQVGENKLLERYPYAESSSSRNENTPDFPGYTSPVFWGK</sequence>
<comment type="caution">
    <text evidence="3">The sequence shown here is derived from an EMBL/GenBank/DDBJ whole genome shotgun (WGS) entry which is preliminary data.</text>
</comment>
<dbReference type="PROSITE" id="PS51257">
    <property type="entry name" value="PROKAR_LIPOPROTEIN"/>
    <property type="match status" value="1"/>
</dbReference>
<accession>A0A0F5JIM7</accession>
<evidence type="ECO:0008006" key="5">
    <source>
        <dbReference type="Google" id="ProtNLM"/>
    </source>
</evidence>
<organism evidence="3 4">
    <name type="scientific">Parabacteroides goldsteinii DSM 19448 = WAL 12034</name>
    <dbReference type="NCBI Taxonomy" id="927665"/>
    <lineage>
        <taxon>Bacteria</taxon>
        <taxon>Pseudomonadati</taxon>
        <taxon>Bacteroidota</taxon>
        <taxon>Bacteroidia</taxon>
        <taxon>Bacteroidales</taxon>
        <taxon>Tannerellaceae</taxon>
        <taxon>Parabacteroides</taxon>
    </lineage>
</organism>
<evidence type="ECO:0000256" key="1">
    <source>
        <dbReference type="SAM" id="MobiDB-lite"/>
    </source>
</evidence>